<feature type="region of interest" description="Disordered" evidence="2">
    <location>
        <begin position="22"/>
        <end position="44"/>
    </location>
</feature>
<evidence type="ECO:0008006" key="5">
    <source>
        <dbReference type="Google" id="ProtNLM"/>
    </source>
</evidence>
<dbReference type="Proteomes" id="UP000075515">
    <property type="component" value="Unassembled WGS sequence"/>
</dbReference>
<gene>
    <name evidence="3" type="ORF">BE18_42880</name>
</gene>
<proteinExistence type="predicted"/>
<evidence type="ECO:0000313" key="3">
    <source>
        <dbReference type="EMBL" id="KYF95033.1"/>
    </source>
</evidence>
<keyword evidence="1" id="KW-0732">Signal</keyword>
<dbReference type="InterPro" id="IPR006969">
    <property type="entry name" value="Stig-like"/>
</dbReference>
<organism evidence="3 4">
    <name type="scientific">Sorangium cellulosum</name>
    <name type="common">Polyangium cellulosum</name>
    <dbReference type="NCBI Taxonomy" id="56"/>
    <lineage>
        <taxon>Bacteria</taxon>
        <taxon>Pseudomonadati</taxon>
        <taxon>Myxococcota</taxon>
        <taxon>Polyangia</taxon>
        <taxon>Polyangiales</taxon>
        <taxon>Polyangiaceae</taxon>
        <taxon>Sorangium</taxon>
    </lineage>
</organism>
<comment type="caution">
    <text evidence="3">The sequence shown here is derived from an EMBL/GenBank/DDBJ whole genome shotgun (WGS) entry which is preliminary data.</text>
</comment>
<dbReference type="InterPro" id="IPR011042">
    <property type="entry name" value="6-blade_b-propeller_TolB-like"/>
</dbReference>
<evidence type="ECO:0000256" key="1">
    <source>
        <dbReference type="ARBA" id="ARBA00022729"/>
    </source>
</evidence>
<evidence type="ECO:0000313" key="4">
    <source>
        <dbReference type="Proteomes" id="UP000075515"/>
    </source>
</evidence>
<reference evidence="3 4" key="1">
    <citation type="submission" date="2014-02" db="EMBL/GenBank/DDBJ databases">
        <title>The small core and large imbalanced accessory genome model reveals a collaborative survival strategy of Sorangium cellulosum strains in nature.</title>
        <authorList>
            <person name="Han K."/>
            <person name="Peng R."/>
            <person name="Blom J."/>
            <person name="Li Y.-Z."/>
        </authorList>
    </citation>
    <scope>NUCLEOTIDE SEQUENCE [LARGE SCALE GENOMIC DNA]</scope>
    <source>
        <strain evidence="3 4">So0149</strain>
    </source>
</reference>
<dbReference type="InterPro" id="IPR050778">
    <property type="entry name" value="Cueball_EGF_LRP_Nidogen"/>
</dbReference>
<dbReference type="PROSITE" id="PS51257">
    <property type="entry name" value="PROKAR_LIPOPROTEIN"/>
    <property type="match status" value="1"/>
</dbReference>
<feature type="compositionally biased region" description="Gly residues" evidence="2">
    <location>
        <begin position="35"/>
        <end position="44"/>
    </location>
</feature>
<dbReference type="Gene3D" id="2.120.10.30">
    <property type="entry name" value="TolB, C-terminal domain"/>
    <property type="match status" value="2"/>
</dbReference>
<evidence type="ECO:0000256" key="2">
    <source>
        <dbReference type="SAM" id="MobiDB-lite"/>
    </source>
</evidence>
<dbReference type="Pfam" id="PF04885">
    <property type="entry name" value="Stig1"/>
    <property type="match status" value="1"/>
</dbReference>
<name>A0A150SRH5_SORCE</name>
<dbReference type="EMBL" id="JEMC01001683">
    <property type="protein sequence ID" value="KYF95033.1"/>
    <property type="molecule type" value="Genomic_DNA"/>
</dbReference>
<dbReference type="PANTHER" id="PTHR46513">
    <property type="entry name" value="VITELLOGENIN RECEPTOR-LIKE PROTEIN-RELATED-RELATED"/>
    <property type="match status" value="1"/>
</dbReference>
<dbReference type="AlphaFoldDB" id="A0A150SRH5"/>
<dbReference type="SUPFAM" id="SSF63825">
    <property type="entry name" value="YWTD domain"/>
    <property type="match status" value="2"/>
</dbReference>
<accession>A0A150SRH5</accession>
<sequence>MNRFLMISLLTLAVACAPEPREFTPDGSSATSAGTSGGGGSGGVDLPGCDEGEVSCSGRCVDLRSDPEHCGACDHYCLGEACAQGRCEPLLLASGGTEPVDIAVDDTNAYWADAVARTVMMVPAGGGNASVFVSGDPPFSPRSVAVHGGTVYFSDSGTEIIMKSSLEGDLEILADGQTYPMDIAADAANVYWTSADQGTVMKVSVQGGDAVALATAQESPLGVAVDATHVYWVNEGGTVMKVPIEGGDVVTLAEGQAKPKDIAVDAAFVYWTNDGGTVMKATLDGGGPFALAEGQRNPRKLAIDAESVYWTNDDGTVKKVPVGGGDITTLATGQDHPLGIAVDATSVYWTNSAAGTVMKLPK</sequence>
<protein>
    <recommendedName>
        <fullName evidence="5">DUF5050 domain-containing protein</fullName>
    </recommendedName>
</protein>